<evidence type="ECO:0000256" key="1">
    <source>
        <dbReference type="SAM" id="SignalP"/>
    </source>
</evidence>
<keyword evidence="1" id="KW-0732">Signal</keyword>
<reference evidence="2 3" key="1">
    <citation type="submission" date="2015-03" db="EMBL/GenBank/DDBJ databases">
        <authorList>
            <consortium name="Pathogen Informatics"/>
            <person name="Murphy D."/>
        </authorList>
    </citation>
    <scope>NUCLEOTIDE SEQUENCE [LARGE SCALE GENOMIC DNA]</scope>
    <source>
        <strain evidence="2 3">IP08791</strain>
    </source>
</reference>
<proteinExistence type="predicted"/>
<gene>
    <name evidence="2" type="ORF">ERS137966_02939</name>
</gene>
<feature type="signal peptide" evidence="1">
    <location>
        <begin position="1"/>
        <end position="20"/>
    </location>
</feature>
<comment type="caution">
    <text evidence="2">The sequence shown here is derived from an EMBL/GenBank/DDBJ whole genome shotgun (WGS) entry which is preliminary data.</text>
</comment>
<dbReference type="EMBL" id="CQEH01000013">
    <property type="protein sequence ID" value="CNL33746.1"/>
    <property type="molecule type" value="Genomic_DNA"/>
</dbReference>
<evidence type="ECO:0000313" key="3">
    <source>
        <dbReference type="Proteomes" id="UP000038647"/>
    </source>
</evidence>
<sequence>MKLLTLWLVNLFFISTFCHATLIIEPNNKDRAYLLKTQDANSSLTYKEKPQKKKEIHCRYQLIDYRTERNNEVGCAINKNEINSKQYN</sequence>
<organism evidence="2 3">
    <name type="scientific">Yersinia aldovae</name>
    <dbReference type="NCBI Taxonomy" id="29483"/>
    <lineage>
        <taxon>Bacteria</taxon>
        <taxon>Pseudomonadati</taxon>
        <taxon>Pseudomonadota</taxon>
        <taxon>Gammaproteobacteria</taxon>
        <taxon>Enterobacterales</taxon>
        <taxon>Yersiniaceae</taxon>
        <taxon>Yersinia</taxon>
    </lineage>
</organism>
<keyword evidence="3" id="KW-1185">Reference proteome</keyword>
<dbReference type="Proteomes" id="UP000038647">
    <property type="component" value="Unassembled WGS sequence"/>
</dbReference>
<evidence type="ECO:0008006" key="4">
    <source>
        <dbReference type="Google" id="ProtNLM"/>
    </source>
</evidence>
<accession>A0ABP1YSZ5</accession>
<evidence type="ECO:0000313" key="2">
    <source>
        <dbReference type="EMBL" id="CNL33746.1"/>
    </source>
</evidence>
<protein>
    <recommendedName>
        <fullName evidence="4">Lipoprotein</fullName>
    </recommendedName>
</protein>
<dbReference type="RefSeq" id="WP_049604135.1">
    <property type="nucleotide sequence ID" value="NZ_CABHQE010000078.1"/>
</dbReference>
<name>A0ABP1YSZ5_YERAL</name>
<feature type="chain" id="PRO_5045589418" description="Lipoprotein" evidence="1">
    <location>
        <begin position="21"/>
        <end position="88"/>
    </location>
</feature>